<feature type="compositionally biased region" description="Basic and acidic residues" evidence="1">
    <location>
        <begin position="123"/>
        <end position="135"/>
    </location>
</feature>
<reference evidence="2" key="1">
    <citation type="submission" date="2023-10" db="EMBL/GenBank/DDBJ databases">
        <authorList>
            <person name="Chen Y."/>
            <person name="Shah S."/>
            <person name="Dougan E. K."/>
            <person name="Thang M."/>
            <person name="Chan C."/>
        </authorList>
    </citation>
    <scope>NUCLEOTIDE SEQUENCE [LARGE SCALE GENOMIC DNA]</scope>
</reference>
<feature type="region of interest" description="Disordered" evidence="1">
    <location>
        <begin position="102"/>
        <end position="218"/>
    </location>
</feature>
<proteinExistence type="predicted"/>
<sequence>MAKIIQPARAHNRRSLLTAAHHSLACLRVELSGNPRRAMPMQLTASLPPIRGRSEGGKVRWGRARAGGKRREGKDVPGGFWMQRVSAAQHFALVDHICHVDGSTGLGTEPLRDLGNEGGGGRRRTEEGKVTGEKPRGRRKRRRKHRISNVPGPQGRARARRLGWHRGTPGLPPAEALTDPGDCTAQGGRTKVLSRSSSRLGTKSDCPGQGTRPTSIPA</sequence>
<organism evidence="2 3">
    <name type="scientific">Prorocentrum cordatum</name>
    <dbReference type="NCBI Taxonomy" id="2364126"/>
    <lineage>
        <taxon>Eukaryota</taxon>
        <taxon>Sar</taxon>
        <taxon>Alveolata</taxon>
        <taxon>Dinophyceae</taxon>
        <taxon>Prorocentrales</taxon>
        <taxon>Prorocentraceae</taxon>
        <taxon>Prorocentrum</taxon>
    </lineage>
</organism>
<comment type="caution">
    <text evidence="2">The sequence shown here is derived from an EMBL/GenBank/DDBJ whole genome shotgun (WGS) entry which is preliminary data.</text>
</comment>
<feature type="region of interest" description="Disordered" evidence="1">
    <location>
        <begin position="47"/>
        <end position="77"/>
    </location>
</feature>
<dbReference type="Proteomes" id="UP001189429">
    <property type="component" value="Unassembled WGS sequence"/>
</dbReference>
<protein>
    <submittedName>
        <fullName evidence="2">Uncharacterized protein</fullName>
    </submittedName>
</protein>
<feature type="compositionally biased region" description="Basic residues" evidence="1">
    <location>
        <begin position="136"/>
        <end position="147"/>
    </location>
</feature>
<name>A0ABN9PS42_9DINO</name>
<accession>A0ABN9PS42</accession>
<evidence type="ECO:0000313" key="2">
    <source>
        <dbReference type="EMBL" id="CAK0794418.1"/>
    </source>
</evidence>
<dbReference type="EMBL" id="CAUYUJ010001137">
    <property type="protein sequence ID" value="CAK0794418.1"/>
    <property type="molecule type" value="Genomic_DNA"/>
</dbReference>
<evidence type="ECO:0000313" key="3">
    <source>
        <dbReference type="Proteomes" id="UP001189429"/>
    </source>
</evidence>
<gene>
    <name evidence="2" type="ORF">PCOR1329_LOCUS4417</name>
</gene>
<evidence type="ECO:0000256" key="1">
    <source>
        <dbReference type="SAM" id="MobiDB-lite"/>
    </source>
</evidence>
<keyword evidence="3" id="KW-1185">Reference proteome</keyword>